<evidence type="ECO:0000313" key="5">
    <source>
        <dbReference type="EMBL" id="GAA4131002.1"/>
    </source>
</evidence>
<proteinExistence type="predicted"/>
<feature type="domain" description="HTH araC/xylS-type" evidence="4">
    <location>
        <begin position="220"/>
        <end position="321"/>
    </location>
</feature>
<dbReference type="Gene3D" id="1.10.10.60">
    <property type="entry name" value="Homeodomain-like"/>
    <property type="match status" value="1"/>
</dbReference>
<dbReference type="PANTHER" id="PTHR47893">
    <property type="entry name" value="REGULATORY PROTEIN PCHR"/>
    <property type="match status" value="1"/>
</dbReference>
<dbReference type="PRINTS" id="PR00032">
    <property type="entry name" value="HTHARAC"/>
</dbReference>
<dbReference type="InterPro" id="IPR020449">
    <property type="entry name" value="Tscrpt_reg_AraC-type_HTH"/>
</dbReference>
<evidence type="ECO:0000256" key="1">
    <source>
        <dbReference type="ARBA" id="ARBA00023015"/>
    </source>
</evidence>
<organism evidence="5 6">
    <name type="scientific">Sphingobacterium kyonggiense</name>
    <dbReference type="NCBI Taxonomy" id="714075"/>
    <lineage>
        <taxon>Bacteria</taxon>
        <taxon>Pseudomonadati</taxon>
        <taxon>Bacteroidota</taxon>
        <taxon>Sphingobacteriia</taxon>
        <taxon>Sphingobacteriales</taxon>
        <taxon>Sphingobacteriaceae</taxon>
        <taxon>Sphingobacterium</taxon>
    </lineage>
</organism>
<keyword evidence="1" id="KW-0805">Transcription regulation</keyword>
<dbReference type="SUPFAM" id="SSF46689">
    <property type="entry name" value="Homeodomain-like"/>
    <property type="match status" value="1"/>
</dbReference>
<evidence type="ECO:0000256" key="2">
    <source>
        <dbReference type="ARBA" id="ARBA00023125"/>
    </source>
</evidence>
<dbReference type="InterPro" id="IPR009057">
    <property type="entry name" value="Homeodomain-like_sf"/>
</dbReference>
<accession>A0ABP7Y598</accession>
<dbReference type="SMART" id="SM00342">
    <property type="entry name" value="HTH_ARAC"/>
    <property type="match status" value="1"/>
</dbReference>
<dbReference type="RefSeq" id="WP_344672691.1">
    <property type="nucleotide sequence ID" value="NZ_BAAAZI010000001.1"/>
</dbReference>
<dbReference type="PANTHER" id="PTHR47893:SF1">
    <property type="entry name" value="REGULATORY PROTEIN PCHR"/>
    <property type="match status" value="1"/>
</dbReference>
<dbReference type="Proteomes" id="UP001500101">
    <property type="component" value="Unassembled WGS sequence"/>
</dbReference>
<dbReference type="InterPro" id="IPR053142">
    <property type="entry name" value="PchR_regulatory_protein"/>
</dbReference>
<dbReference type="InterPro" id="IPR018062">
    <property type="entry name" value="HTH_AraC-typ_CS"/>
</dbReference>
<gene>
    <name evidence="5" type="ORF">GCM10022216_00680</name>
</gene>
<keyword evidence="2" id="KW-0238">DNA-binding</keyword>
<evidence type="ECO:0000256" key="3">
    <source>
        <dbReference type="ARBA" id="ARBA00023163"/>
    </source>
</evidence>
<name>A0ABP7Y598_9SPHI</name>
<sequence>MKPLKERFQLKFNRNKRNIALDKEGYRELFFKTSFYNIPVREKFIVDDSFIVIYSESTIDSPVTVPIFLADGVFKMQFELEGYSSFCSSDLDIEIPEQHFNLFFLPKVHGALQYRKSRVCVDVMFDKEMFERDVSRLIPQSSVFLKQLLDNNACKLFDQSPRITIEMLTVIHQILESRLPHNLQATYNRLKIQELLVLIFSKLAMQEGKGQSDLSLAENEKVLQISEWIAQRGIRLISVQELVDHFGLSQKVINRGFQKYYDCSVAQYIKKVQMESAKRLIKEQGYSINEIAQLMGYSYPQHFSVAFSKYFGYSPKEVKQKIS</sequence>
<dbReference type="PROSITE" id="PS00041">
    <property type="entry name" value="HTH_ARAC_FAMILY_1"/>
    <property type="match status" value="1"/>
</dbReference>
<protein>
    <recommendedName>
        <fullName evidence="4">HTH araC/xylS-type domain-containing protein</fullName>
    </recommendedName>
</protein>
<evidence type="ECO:0000259" key="4">
    <source>
        <dbReference type="PROSITE" id="PS01124"/>
    </source>
</evidence>
<keyword evidence="3" id="KW-0804">Transcription</keyword>
<dbReference type="EMBL" id="BAAAZI010000001">
    <property type="protein sequence ID" value="GAA4131002.1"/>
    <property type="molecule type" value="Genomic_DNA"/>
</dbReference>
<keyword evidence="6" id="KW-1185">Reference proteome</keyword>
<dbReference type="Pfam" id="PF12833">
    <property type="entry name" value="HTH_18"/>
    <property type="match status" value="1"/>
</dbReference>
<reference evidence="6" key="1">
    <citation type="journal article" date="2019" name="Int. J. Syst. Evol. Microbiol.">
        <title>The Global Catalogue of Microorganisms (GCM) 10K type strain sequencing project: providing services to taxonomists for standard genome sequencing and annotation.</title>
        <authorList>
            <consortium name="The Broad Institute Genomics Platform"/>
            <consortium name="The Broad Institute Genome Sequencing Center for Infectious Disease"/>
            <person name="Wu L."/>
            <person name="Ma J."/>
        </authorList>
    </citation>
    <scope>NUCLEOTIDE SEQUENCE [LARGE SCALE GENOMIC DNA]</scope>
    <source>
        <strain evidence="6">JCM 16704</strain>
    </source>
</reference>
<dbReference type="PROSITE" id="PS01124">
    <property type="entry name" value="HTH_ARAC_FAMILY_2"/>
    <property type="match status" value="1"/>
</dbReference>
<dbReference type="InterPro" id="IPR018060">
    <property type="entry name" value="HTH_AraC"/>
</dbReference>
<evidence type="ECO:0000313" key="6">
    <source>
        <dbReference type="Proteomes" id="UP001500101"/>
    </source>
</evidence>
<comment type="caution">
    <text evidence="5">The sequence shown here is derived from an EMBL/GenBank/DDBJ whole genome shotgun (WGS) entry which is preliminary data.</text>
</comment>